<dbReference type="STRING" id="681398.PJIAN_4725"/>
<evidence type="ECO:0000313" key="2">
    <source>
        <dbReference type="EMBL" id="GAT64176.1"/>
    </source>
</evidence>
<evidence type="ECO:0008006" key="4">
    <source>
        <dbReference type="Google" id="ProtNLM"/>
    </source>
</evidence>
<reference evidence="3" key="1">
    <citation type="submission" date="2016-04" db="EMBL/GenBank/DDBJ databases">
        <title>Draft genome sequence of Paludibacter jiangxiensis strain NM7.</title>
        <authorList>
            <person name="Qiu Y."/>
            <person name="Matsuura N."/>
            <person name="Ohashi A."/>
            <person name="Tourlousse M.D."/>
            <person name="Sekiguchi Y."/>
        </authorList>
    </citation>
    <scope>NUCLEOTIDE SEQUENCE [LARGE SCALE GENOMIC DNA]</scope>
    <source>
        <strain evidence="3">NM7</strain>
    </source>
</reference>
<dbReference type="AlphaFoldDB" id="A0A171ARU7"/>
<dbReference type="PROSITE" id="PS51257">
    <property type="entry name" value="PROKAR_LIPOPROTEIN"/>
    <property type="match status" value="1"/>
</dbReference>
<protein>
    <recommendedName>
        <fullName evidence="4">Cadherin-like beta sandwich domain-containing protein</fullName>
    </recommendedName>
</protein>
<sequence>MTMNKILNIAFALAFAVLFVACNPIEKDFGTGEVVTSTDQLNVTITPVMFKTYKTNKYKVQCKSPVVCKWSTTASYISNDTTVLLLGKGAQNIKLTAMAADGSLLTKTYSVTVDSLYYPVPPQWGYLCGSSSKTWVWATDVTGTAFPGAAAGKCYGNGGYLANNSPGWWTCGLSDLTGWGVANDKMTFSLDGASMTLVTGNSQTAGKGLAAGTYGGTYSFDMSKTKASSSPPSASNSNTYAIGQLTLSGVTVSLGFQPNVSGYPSIYTYDILYLDNNIMVLEAPEPSTTGAWGTAWFWVFKRQGYSF</sequence>
<evidence type="ECO:0000313" key="3">
    <source>
        <dbReference type="Proteomes" id="UP000076586"/>
    </source>
</evidence>
<comment type="caution">
    <text evidence="2">The sequence shown here is derived from an EMBL/GenBank/DDBJ whole genome shotgun (WGS) entry which is preliminary data.</text>
</comment>
<feature type="signal peptide" evidence="1">
    <location>
        <begin position="1"/>
        <end position="21"/>
    </location>
</feature>
<gene>
    <name evidence="2" type="ORF">PJIAN_4725</name>
</gene>
<name>A0A171ARU7_9BACT</name>
<accession>A0A171ARU7</accession>
<organism evidence="2 3">
    <name type="scientific">Paludibacter jiangxiensis</name>
    <dbReference type="NCBI Taxonomy" id="681398"/>
    <lineage>
        <taxon>Bacteria</taxon>
        <taxon>Pseudomonadati</taxon>
        <taxon>Bacteroidota</taxon>
        <taxon>Bacteroidia</taxon>
        <taxon>Bacteroidales</taxon>
        <taxon>Paludibacteraceae</taxon>
        <taxon>Paludibacter</taxon>
    </lineage>
</organism>
<reference evidence="3" key="2">
    <citation type="journal article" date="2017" name="Genome Announc.">
        <title>Draft genome sequence of Paludibacter jiangxiensis NM7(T), a propionate-producing fermentative bacterium.</title>
        <authorList>
            <person name="Qiu Y.-L."/>
            <person name="Tourlousse D.M."/>
            <person name="Matsuura N."/>
            <person name="Ohashi A."/>
            <person name="Sekiguchi Y."/>
        </authorList>
    </citation>
    <scope>NUCLEOTIDE SEQUENCE [LARGE SCALE GENOMIC DNA]</scope>
    <source>
        <strain evidence="3">NM7</strain>
    </source>
</reference>
<dbReference type="EMBL" id="BDCR01000004">
    <property type="protein sequence ID" value="GAT64176.1"/>
    <property type="molecule type" value="Genomic_DNA"/>
</dbReference>
<dbReference type="Proteomes" id="UP000076586">
    <property type="component" value="Unassembled WGS sequence"/>
</dbReference>
<evidence type="ECO:0000256" key="1">
    <source>
        <dbReference type="SAM" id="SignalP"/>
    </source>
</evidence>
<feature type="chain" id="PRO_5007905312" description="Cadherin-like beta sandwich domain-containing protein" evidence="1">
    <location>
        <begin position="22"/>
        <end position="307"/>
    </location>
</feature>
<keyword evidence="1" id="KW-0732">Signal</keyword>
<keyword evidence="3" id="KW-1185">Reference proteome</keyword>
<proteinExistence type="predicted"/>